<dbReference type="NCBIfam" id="TIGR02785">
    <property type="entry name" value="addA_Gpos"/>
    <property type="match status" value="1"/>
</dbReference>
<dbReference type="EC" id="3.1.-.-" evidence="13"/>
<evidence type="ECO:0000256" key="5">
    <source>
        <dbReference type="ARBA" id="ARBA00022806"/>
    </source>
</evidence>
<evidence type="ECO:0000256" key="3">
    <source>
        <dbReference type="ARBA" id="ARBA00022763"/>
    </source>
</evidence>
<feature type="domain" description="UvrD-like helicase C-terminal" evidence="17">
    <location>
        <begin position="498"/>
        <end position="793"/>
    </location>
</feature>
<evidence type="ECO:0000259" key="17">
    <source>
        <dbReference type="PROSITE" id="PS51217"/>
    </source>
</evidence>
<evidence type="ECO:0000256" key="4">
    <source>
        <dbReference type="ARBA" id="ARBA00022801"/>
    </source>
</evidence>
<comment type="cofactor">
    <cofactor evidence="13">
        <name>Mg(2+)</name>
        <dbReference type="ChEBI" id="CHEBI:18420"/>
    </cofactor>
</comment>
<keyword evidence="2 13" id="KW-0547">Nucleotide-binding</keyword>
<reference evidence="18 19" key="1">
    <citation type="submission" date="2019-03" db="EMBL/GenBank/DDBJ databases">
        <title>Genomic Encyclopedia of Type Strains, Phase IV (KMG-IV): sequencing the most valuable type-strain genomes for metagenomic binning, comparative biology and taxonomic classification.</title>
        <authorList>
            <person name="Goeker M."/>
        </authorList>
    </citation>
    <scope>NUCLEOTIDE SEQUENCE [LARGE SCALE GENOMIC DNA]</scope>
    <source>
        <strain evidence="18 19">DSM 24629</strain>
    </source>
</reference>
<keyword evidence="1 13" id="KW-0540">Nuclease</keyword>
<dbReference type="InterPro" id="IPR027417">
    <property type="entry name" value="P-loop_NTPase"/>
</dbReference>
<dbReference type="EC" id="5.6.2.4" evidence="13"/>
<evidence type="ECO:0000256" key="11">
    <source>
        <dbReference type="ARBA" id="ARBA00034617"/>
    </source>
</evidence>
<dbReference type="RefSeq" id="WP_165878545.1">
    <property type="nucleotide sequence ID" value="NZ_SMAL01000006.1"/>
</dbReference>
<keyword evidence="19" id="KW-1185">Reference proteome</keyword>
<dbReference type="PROSITE" id="PS51217">
    <property type="entry name" value="UVRD_HELICASE_CTER"/>
    <property type="match status" value="1"/>
</dbReference>
<evidence type="ECO:0000256" key="15">
    <source>
        <dbReference type="SAM" id="Coils"/>
    </source>
</evidence>
<evidence type="ECO:0000313" key="18">
    <source>
        <dbReference type="EMBL" id="TCT14337.1"/>
    </source>
</evidence>
<comment type="caution">
    <text evidence="18">The sequence shown here is derived from an EMBL/GenBank/DDBJ whole genome shotgun (WGS) entry which is preliminary data.</text>
</comment>
<comment type="catalytic activity">
    <reaction evidence="12 13">
        <text>ATP + H2O = ADP + phosphate + H(+)</text>
        <dbReference type="Rhea" id="RHEA:13065"/>
        <dbReference type="ChEBI" id="CHEBI:15377"/>
        <dbReference type="ChEBI" id="CHEBI:15378"/>
        <dbReference type="ChEBI" id="CHEBI:30616"/>
        <dbReference type="ChEBI" id="CHEBI:43474"/>
        <dbReference type="ChEBI" id="CHEBI:456216"/>
        <dbReference type="EC" id="5.6.2.4"/>
    </reaction>
</comment>
<evidence type="ECO:0000256" key="10">
    <source>
        <dbReference type="ARBA" id="ARBA00023235"/>
    </source>
</evidence>
<dbReference type="AlphaFoldDB" id="A0A4R3MMS1"/>
<dbReference type="Pfam" id="PF12705">
    <property type="entry name" value="PDDEXK_1"/>
    <property type="match status" value="1"/>
</dbReference>
<feature type="binding site" evidence="14">
    <location>
        <begin position="24"/>
        <end position="31"/>
    </location>
    <ligand>
        <name>ATP</name>
        <dbReference type="ChEBI" id="CHEBI:30616"/>
    </ligand>
</feature>
<dbReference type="Gene3D" id="3.90.320.10">
    <property type="match status" value="1"/>
</dbReference>
<dbReference type="HAMAP" id="MF_01451">
    <property type="entry name" value="AddA"/>
    <property type="match status" value="1"/>
</dbReference>
<evidence type="ECO:0000256" key="14">
    <source>
        <dbReference type="PROSITE-ProRule" id="PRU00560"/>
    </source>
</evidence>
<dbReference type="EMBL" id="SMAL01000006">
    <property type="protein sequence ID" value="TCT14337.1"/>
    <property type="molecule type" value="Genomic_DNA"/>
</dbReference>
<dbReference type="GO" id="GO:0033202">
    <property type="term" value="C:DNA helicase complex"/>
    <property type="evidence" value="ECO:0007669"/>
    <property type="project" value="TreeGrafter"/>
</dbReference>
<comment type="similarity">
    <text evidence="13">Belongs to the helicase family. AddA subfamily.</text>
</comment>
<dbReference type="PANTHER" id="PTHR11070">
    <property type="entry name" value="UVRD / RECB / PCRA DNA HELICASE FAMILY MEMBER"/>
    <property type="match status" value="1"/>
</dbReference>
<dbReference type="InterPro" id="IPR014016">
    <property type="entry name" value="UvrD-like_ATP-bd"/>
</dbReference>
<dbReference type="InterPro" id="IPR011604">
    <property type="entry name" value="PDDEXK-like_dom_sf"/>
</dbReference>
<evidence type="ECO:0000256" key="9">
    <source>
        <dbReference type="ARBA" id="ARBA00023204"/>
    </source>
</evidence>
<keyword evidence="15" id="KW-0175">Coiled coil</keyword>
<feature type="coiled-coil region" evidence="15">
    <location>
        <begin position="971"/>
        <end position="998"/>
    </location>
</feature>
<dbReference type="PROSITE" id="PS51198">
    <property type="entry name" value="UVRD_HELICASE_ATP_BIND"/>
    <property type="match status" value="1"/>
</dbReference>
<accession>A0A4R3MMS1</accession>
<dbReference type="CDD" id="cd17932">
    <property type="entry name" value="DEXQc_UvrD"/>
    <property type="match status" value="1"/>
</dbReference>
<keyword evidence="10 13" id="KW-0413">Isomerase</keyword>
<dbReference type="InterPro" id="IPR014152">
    <property type="entry name" value="AddA"/>
</dbReference>
<dbReference type="Pfam" id="PF13361">
    <property type="entry name" value="UvrD_C"/>
    <property type="match status" value="1"/>
</dbReference>
<protein>
    <recommendedName>
        <fullName evidence="13">ATP-dependent helicase/nuclease subunit A</fullName>
        <ecNumber evidence="13">3.1.-.-</ecNumber>
        <ecNumber evidence="13">5.6.2.4</ecNumber>
    </recommendedName>
    <alternativeName>
        <fullName evidence="13">ATP-dependent helicase/nuclease AddA</fullName>
    </alternativeName>
    <alternativeName>
        <fullName evidence="13">DNA 3'-5' helicase AddA</fullName>
    </alternativeName>
</protein>
<evidence type="ECO:0000256" key="6">
    <source>
        <dbReference type="ARBA" id="ARBA00022839"/>
    </source>
</evidence>
<dbReference type="GO" id="GO:0000724">
    <property type="term" value="P:double-strand break repair via homologous recombination"/>
    <property type="evidence" value="ECO:0007669"/>
    <property type="project" value="UniProtKB-UniRule"/>
</dbReference>
<evidence type="ECO:0000256" key="13">
    <source>
        <dbReference type="HAMAP-Rule" id="MF_01451"/>
    </source>
</evidence>
<dbReference type="GO" id="GO:0043138">
    <property type="term" value="F:3'-5' DNA helicase activity"/>
    <property type="evidence" value="ECO:0007669"/>
    <property type="project" value="UniProtKB-UniRule"/>
</dbReference>
<comment type="subunit">
    <text evidence="13">Heterodimer of AddA and AddB/RexB.</text>
</comment>
<keyword evidence="3 13" id="KW-0227">DNA damage</keyword>
<keyword evidence="8 13" id="KW-0238">DNA-binding</keyword>
<keyword evidence="7 13" id="KW-0067">ATP-binding</keyword>
<keyword evidence="4 13" id="KW-0378">Hydrolase</keyword>
<dbReference type="InterPro" id="IPR000212">
    <property type="entry name" value="DNA_helicase_UvrD/REP"/>
</dbReference>
<dbReference type="SUPFAM" id="SSF52980">
    <property type="entry name" value="Restriction endonuclease-like"/>
    <property type="match status" value="1"/>
</dbReference>
<dbReference type="GO" id="GO:0003690">
    <property type="term" value="F:double-stranded DNA binding"/>
    <property type="evidence" value="ECO:0007669"/>
    <property type="project" value="UniProtKB-UniRule"/>
</dbReference>
<evidence type="ECO:0000256" key="8">
    <source>
        <dbReference type="ARBA" id="ARBA00023125"/>
    </source>
</evidence>
<evidence type="ECO:0000313" key="19">
    <source>
        <dbReference type="Proteomes" id="UP000294902"/>
    </source>
</evidence>
<dbReference type="GO" id="GO:0016887">
    <property type="term" value="F:ATP hydrolysis activity"/>
    <property type="evidence" value="ECO:0007669"/>
    <property type="project" value="RHEA"/>
</dbReference>
<dbReference type="GO" id="GO:0008408">
    <property type="term" value="F:3'-5' exonuclease activity"/>
    <property type="evidence" value="ECO:0007669"/>
    <property type="project" value="UniProtKB-UniRule"/>
</dbReference>
<keyword evidence="5 13" id="KW-0347">Helicase</keyword>
<sequence>MSVKWTEEQQKVIDTRNRNLLVSAAAGSGKTAVLVERIIQMISEGDHPIDIDKLLVVTFTNAAAAEMKERVGDAIEKKLLENPNNKYLHRQLSLLQHASITTIHSFCLYVLRNYFHLIDLDPSFRIADETELILLRADVVKALLEEHYEQRNEQFYDLLESYSSNKSDDQLEDLILKIYTFSQSYPWPEKWLYDQVHLFDINNIDELSNTHWVGVIKDYIFNMCESLKEQLSYALDLCNESTGPIMYKENIIDDMAQLESLLKENSFEELYNIFSKIAFTTLSRKRGKEVDPDLKEEVKNIRTEAKKILEKIKDSYFFQSLDDTIDDLKRLLPINKTLIDLVIGFSNKYKEEKREKNIVDFNDLEHLALSLLIDATDNKPSVIAQELQNKFEEVLIDEYQDSNLVQETILKSVSRVDQGKPNIFMVGDVKQSIYKFRLAKPELFMDKYDTYTLEDSDYQRIDLHKNFRSRKEVLDSVNFIFYQVMSKKIGDVDYNKEAALYEGAAYSTCENGDCGGSTELHIIESKNNIEEIDEDISLTDREIEAKMIGKRIKDLMNSEEPYMVYDKRIDNYRPVQYRDIVILLRTISGWADVFTEVLLEEGIPAYSDTSSGYFETTEVKTIMSLLKVIDNPRQDIPLLSVLRSPIVGLNADELATIKNAYPECEYYDSIMNLLEEPFENELVGRLKGFFTKLEVWQEKVTYTPIYELVWDIYKDTNYYDYVSIMPSGKQRQANLDMLIEKASQFEKSSYKGLFNFIRLIDKLEKYQVDFGEASILGENEDLVRIMSIHKSKGLEFPVVFVSGLGKQFNKQDINQTINIHSELGLGPDYVNHKLRYKKPTIAKKAIQKKLELENLSEELRVLYVALTRAREKLILTGTVSSRSNLEKRLEKWTTVYNHSEVKLPYNIIAGANNYLDWIVPSLVRHKSGVKLLERVGKYSNPSSQLYNEGIDFHIQLFSLEDLLIKDVLEDIEKSNLKNKLLEGNLDDSNDELRNEVEERLSWEYRYKDEVNVHVKMTVSEIKKHSMDYEDEIPLMFKEEVIEIKPKFIEEVSQLTPTEKGTLMHKIMEQIPLGAMSDYKEIEKELQSLEERGFISDKERKTIFIKDILAFSNTELYKRMLKSDKDNKLFKEKQFVLGIKANELGEKYKSDELVLIQGVIDCFFEEEDDIILVDYKTDYIKEGQEDILIKRYTEQLNYYEKAIEQITGKKVRERMIYSFGLNKDIKC</sequence>
<dbReference type="InterPro" id="IPR014017">
    <property type="entry name" value="DNA_helicase_UvrD-like_C"/>
</dbReference>
<name>A0A4R3MMS1_9FIRM</name>
<feature type="domain" description="UvrD-like helicase ATP-binding" evidence="16">
    <location>
        <begin position="3"/>
        <end position="470"/>
    </location>
</feature>
<dbReference type="Gene3D" id="6.10.250.2380">
    <property type="match status" value="1"/>
</dbReference>
<keyword evidence="9 13" id="KW-0234">DNA repair</keyword>
<dbReference type="Pfam" id="PF00580">
    <property type="entry name" value="UvrD-helicase"/>
    <property type="match status" value="1"/>
</dbReference>
<dbReference type="PANTHER" id="PTHR11070:SF48">
    <property type="entry name" value="ATP-DEPENDENT HELICASE_NUCLEASE SUBUNIT A"/>
    <property type="match status" value="1"/>
</dbReference>
<comment type="function">
    <text evidence="13">The heterodimer acts as both an ATP-dependent DNA helicase and an ATP-dependent, dual-direction single-stranded exonuclease. Recognizes the chi site generating a DNA molecule suitable for the initiation of homologous recombination. The AddA nuclease domain is required for chi fragment generation; this subunit has the helicase and 3' -&gt; 5' nuclease activities.</text>
</comment>
<dbReference type="InterPro" id="IPR038726">
    <property type="entry name" value="PDDEXK_AddAB-type"/>
</dbReference>
<dbReference type="SUPFAM" id="SSF52540">
    <property type="entry name" value="P-loop containing nucleoside triphosphate hydrolases"/>
    <property type="match status" value="1"/>
</dbReference>
<dbReference type="Gene3D" id="3.40.50.300">
    <property type="entry name" value="P-loop containing nucleotide triphosphate hydrolases"/>
    <property type="match status" value="3"/>
</dbReference>
<organism evidence="18 19">
    <name type="scientific">Natranaerovirga pectinivora</name>
    <dbReference type="NCBI Taxonomy" id="682400"/>
    <lineage>
        <taxon>Bacteria</taxon>
        <taxon>Bacillati</taxon>
        <taxon>Bacillota</taxon>
        <taxon>Clostridia</taxon>
        <taxon>Lachnospirales</taxon>
        <taxon>Natranaerovirgaceae</taxon>
        <taxon>Natranaerovirga</taxon>
    </lineage>
</organism>
<dbReference type="FunFam" id="3.40.50.300:FF:001236">
    <property type="entry name" value="ATP-dependent helicase/nuclease subunit A"/>
    <property type="match status" value="1"/>
</dbReference>
<evidence type="ECO:0000256" key="12">
    <source>
        <dbReference type="ARBA" id="ARBA00048988"/>
    </source>
</evidence>
<dbReference type="InterPro" id="IPR011335">
    <property type="entry name" value="Restrct_endonuc-II-like"/>
</dbReference>
<evidence type="ECO:0000256" key="1">
    <source>
        <dbReference type="ARBA" id="ARBA00022722"/>
    </source>
</evidence>
<evidence type="ECO:0000256" key="7">
    <source>
        <dbReference type="ARBA" id="ARBA00022840"/>
    </source>
</evidence>
<dbReference type="Proteomes" id="UP000294902">
    <property type="component" value="Unassembled WGS sequence"/>
</dbReference>
<evidence type="ECO:0000256" key="2">
    <source>
        <dbReference type="ARBA" id="ARBA00022741"/>
    </source>
</evidence>
<gene>
    <name evidence="13" type="primary">addA</name>
    <name evidence="18" type="ORF">EDC18_106135</name>
</gene>
<proteinExistence type="inferred from homology"/>
<dbReference type="GO" id="GO:0005829">
    <property type="term" value="C:cytosol"/>
    <property type="evidence" value="ECO:0007669"/>
    <property type="project" value="TreeGrafter"/>
</dbReference>
<keyword evidence="6 13" id="KW-0269">Exonuclease</keyword>
<dbReference type="GO" id="GO:0005524">
    <property type="term" value="F:ATP binding"/>
    <property type="evidence" value="ECO:0007669"/>
    <property type="project" value="UniProtKB-UniRule"/>
</dbReference>
<evidence type="ECO:0000259" key="16">
    <source>
        <dbReference type="PROSITE" id="PS51198"/>
    </source>
</evidence>
<comment type="catalytic activity">
    <reaction evidence="11 13">
        <text>Couples ATP hydrolysis with the unwinding of duplex DNA by translocating in the 3'-5' direction.</text>
        <dbReference type="EC" id="5.6.2.4"/>
    </reaction>
</comment>